<sequence length="68" mass="7867">MTIMTRGEFKTRLETIIHSIDRADFDKIADIMHLVDEMMEDVLSRAESDDAEQAMIDDEDEDAAFRSE</sequence>
<protein>
    <submittedName>
        <fullName evidence="2">Uncharacterized protein</fullName>
    </submittedName>
</protein>
<proteinExistence type="predicted"/>
<name>A0A1F2WG90_9ACTN</name>
<reference evidence="2 3" key="1">
    <citation type="journal article" date="2016" name="Nat. Commun.">
        <title>Thousands of microbial genomes shed light on interconnected biogeochemical processes in an aquifer system.</title>
        <authorList>
            <person name="Anantharaman K."/>
            <person name="Brown C.T."/>
            <person name="Hug L.A."/>
            <person name="Sharon I."/>
            <person name="Castelle C.J."/>
            <person name="Probst A.J."/>
            <person name="Thomas B.C."/>
            <person name="Singh A."/>
            <person name="Wilkins M.J."/>
            <person name="Karaoz U."/>
            <person name="Brodie E.L."/>
            <person name="Williams K.H."/>
            <person name="Hubbard S.S."/>
            <person name="Banfield J.F."/>
        </authorList>
    </citation>
    <scope>NUCLEOTIDE SEQUENCE [LARGE SCALE GENOMIC DNA]</scope>
</reference>
<organism evidence="2 3">
    <name type="scientific">Candidatus Solincola sediminis</name>
    <dbReference type="NCBI Taxonomy" id="1797199"/>
    <lineage>
        <taxon>Bacteria</taxon>
        <taxon>Bacillati</taxon>
        <taxon>Actinomycetota</taxon>
        <taxon>Candidatus Geothermincolia</taxon>
        <taxon>Candidatus Geothermincolales</taxon>
        <taxon>Candidatus Geothermincolaceae</taxon>
        <taxon>Candidatus Solincola</taxon>
    </lineage>
</organism>
<feature type="region of interest" description="Disordered" evidence="1">
    <location>
        <begin position="44"/>
        <end position="68"/>
    </location>
</feature>
<evidence type="ECO:0000313" key="2">
    <source>
        <dbReference type="EMBL" id="OFW55860.1"/>
    </source>
</evidence>
<gene>
    <name evidence="2" type="ORF">A2Y75_05445</name>
</gene>
<comment type="caution">
    <text evidence="2">The sequence shown here is derived from an EMBL/GenBank/DDBJ whole genome shotgun (WGS) entry which is preliminary data.</text>
</comment>
<dbReference type="AlphaFoldDB" id="A0A1F2WG90"/>
<accession>A0A1F2WG90</accession>
<dbReference type="STRING" id="1797197.A2Y75_05445"/>
<feature type="compositionally biased region" description="Acidic residues" evidence="1">
    <location>
        <begin position="49"/>
        <end position="62"/>
    </location>
</feature>
<dbReference type="Proteomes" id="UP000177876">
    <property type="component" value="Unassembled WGS sequence"/>
</dbReference>
<evidence type="ECO:0000313" key="3">
    <source>
        <dbReference type="Proteomes" id="UP000177876"/>
    </source>
</evidence>
<dbReference type="EMBL" id="MELK01000051">
    <property type="protein sequence ID" value="OFW55860.1"/>
    <property type="molecule type" value="Genomic_DNA"/>
</dbReference>
<evidence type="ECO:0000256" key="1">
    <source>
        <dbReference type="SAM" id="MobiDB-lite"/>
    </source>
</evidence>